<evidence type="ECO:0000256" key="2">
    <source>
        <dbReference type="ARBA" id="ARBA00022448"/>
    </source>
</evidence>
<keyword evidence="4" id="KW-1133">Transmembrane helix</keyword>
<reference evidence="6 7" key="1">
    <citation type="submission" date="2018-02" db="EMBL/GenBank/DDBJ databases">
        <title>Comparative genomes isolates from brazilian mangrove.</title>
        <authorList>
            <person name="Araujo J.E."/>
            <person name="Taketani R.G."/>
            <person name="Silva M.C.P."/>
            <person name="Loureco M.V."/>
            <person name="Andreote F.D."/>
        </authorList>
    </citation>
    <scope>NUCLEOTIDE SEQUENCE [LARGE SCALE GENOMIC DNA]</scope>
    <source>
        <strain evidence="6 7">NAP PRIS-MGV</strain>
    </source>
</reference>
<evidence type="ECO:0000313" key="7">
    <source>
        <dbReference type="Proteomes" id="UP000239388"/>
    </source>
</evidence>
<accession>A0A2S8FHF1</accession>
<comment type="similarity">
    <text evidence="1">Belongs to the bacterial solute-binding protein 5 family.</text>
</comment>
<keyword evidence="2" id="KW-0813">Transport</keyword>
<sequence>MGHKRSSLAMLGRHELGKLVRSYYRGCVMADIRGALGLCLISAFAFLIPLVGCKGRSTELSEEELKQAIADFDFDAGLPAPNFQPPETLEQLDATYAWTDKKVIDPMPFLQKEMADYKPPITPQEAMKIHPKDEKDYQEILDAMKIQPKSDDEVAWDSTWVHHEAGDVNSLNPLRMSSVGDFFYVYLTGVSAISSSIDLEPFGDGRYIKSWQANDDNTIQKVVLRDDITWSDGTPITAADWEFTFKVILHPELISMFPAIPSSLEDVKLIKAYDDHTFVIFHDNSSAVNDMKLDFPIIPKHIYEPAIAADPSLTDSQTFEDQENQPVVGGPYEVVSRERKQRIVLKRREGYYMHDGKQVREKPYFQDIRMEIIENPTQAFIAMTDGRIDDMEVPASKWKTDANKEDFFKNNVKVKHIAWSEGHIVWNTGSPFFEDARVRRAMSYAIDYDALINGIMNGIHEQSSGPFHPSAWFAPQPSLPKFTLDLDKARQLLDEAGWKDTDSDGIRDKEINGKKVPFSFKIMLSAGNPVGELMARQLASDFGKIGVKAEPRQYEWTVVQQKTREHSFDASLGGWGSGGDPFSTENIFGTDAPRNFGQYSNPKVDELYKKGLLELDRDKRATHYQEIAKILYEDQPYTWLYYRADLYAFNKRMRGYQFSPTGPWYFAPGMHSVWKAKAE</sequence>
<evidence type="ECO:0000256" key="1">
    <source>
        <dbReference type="ARBA" id="ARBA00005695"/>
    </source>
</evidence>
<dbReference type="EMBL" id="PUIB01000019">
    <property type="protein sequence ID" value="PQO31618.1"/>
    <property type="molecule type" value="Genomic_DNA"/>
</dbReference>
<comment type="caution">
    <text evidence="6">The sequence shown here is derived from an EMBL/GenBank/DDBJ whole genome shotgun (WGS) entry which is preliminary data.</text>
</comment>
<feature type="domain" description="Solute-binding protein family 5" evidence="5">
    <location>
        <begin position="208"/>
        <end position="581"/>
    </location>
</feature>
<keyword evidence="4" id="KW-0812">Transmembrane</keyword>
<dbReference type="InterPro" id="IPR039424">
    <property type="entry name" value="SBP_5"/>
</dbReference>
<organism evidence="6 7">
    <name type="scientific">Blastopirellula marina</name>
    <dbReference type="NCBI Taxonomy" id="124"/>
    <lineage>
        <taxon>Bacteria</taxon>
        <taxon>Pseudomonadati</taxon>
        <taxon>Planctomycetota</taxon>
        <taxon>Planctomycetia</taxon>
        <taxon>Pirellulales</taxon>
        <taxon>Pirellulaceae</taxon>
        <taxon>Blastopirellula</taxon>
    </lineage>
</organism>
<name>A0A2S8FHF1_9BACT</name>
<dbReference type="InterPro" id="IPR000914">
    <property type="entry name" value="SBP_5_dom"/>
</dbReference>
<dbReference type="GO" id="GO:0015833">
    <property type="term" value="P:peptide transport"/>
    <property type="evidence" value="ECO:0007669"/>
    <property type="project" value="TreeGrafter"/>
</dbReference>
<dbReference type="Pfam" id="PF00496">
    <property type="entry name" value="SBP_bac_5"/>
    <property type="match status" value="1"/>
</dbReference>
<evidence type="ECO:0000313" key="6">
    <source>
        <dbReference type="EMBL" id="PQO31618.1"/>
    </source>
</evidence>
<dbReference type="Gene3D" id="3.90.76.10">
    <property type="entry name" value="Dipeptide-binding Protein, Domain 1"/>
    <property type="match status" value="1"/>
</dbReference>
<dbReference type="PANTHER" id="PTHR30290">
    <property type="entry name" value="PERIPLASMIC BINDING COMPONENT OF ABC TRANSPORTER"/>
    <property type="match status" value="1"/>
</dbReference>
<evidence type="ECO:0000256" key="4">
    <source>
        <dbReference type="SAM" id="Phobius"/>
    </source>
</evidence>
<dbReference type="AlphaFoldDB" id="A0A2S8FHF1"/>
<dbReference type="GO" id="GO:1904680">
    <property type="term" value="F:peptide transmembrane transporter activity"/>
    <property type="evidence" value="ECO:0007669"/>
    <property type="project" value="TreeGrafter"/>
</dbReference>
<evidence type="ECO:0000256" key="3">
    <source>
        <dbReference type="ARBA" id="ARBA00022729"/>
    </source>
</evidence>
<dbReference type="Gene3D" id="3.10.105.10">
    <property type="entry name" value="Dipeptide-binding Protein, Domain 3"/>
    <property type="match status" value="1"/>
</dbReference>
<dbReference type="SUPFAM" id="SSF53850">
    <property type="entry name" value="Periplasmic binding protein-like II"/>
    <property type="match status" value="1"/>
</dbReference>
<dbReference type="PANTHER" id="PTHR30290:SF9">
    <property type="entry name" value="OLIGOPEPTIDE-BINDING PROTEIN APPA"/>
    <property type="match status" value="1"/>
</dbReference>
<dbReference type="Proteomes" id="UP000239388">
    <property type="component" value="Unassembled WGS sequence"/>
</dbReference>
<evidence type="ECO:0000259" key="5">
    <source>
        <dbReference type="Pfam" id="PF00496"/>
    </source>
</evidence>
<gene>
    <name evidence="6" type="ORF">C5Y98_19575</name>
</gene>
<protein>
    <submittedName>
        <fullName evidence="6">Peptide ABC transporter substrate-binding protein</fullName>
    </submittedName>
</protein>
<keyword evidence="4" id="KW-0472">Membrane</keyword>
<proteinExistence type="inferred from homology"/>
<feature type="transmembrane region" description="Helical" evidence="4">
    <location>
        <begin position="34"/>
        <end position="52"/>
    </location>
</feature>
<dbReference type="Gene3D" id="3.40.190.10">
    <property type="entry name" value="Periplasmic binding protein-like II"/>
    <property type="match status" value="1"/>
</dbReference>
<keyword evidence="3" id="KW-0732">Signal</keyword>